<evidence type="ECO:0000256" key="6">
    <source>
        <dbReference type="ARBA" id="ARBA00022840"/>
    </source>
</evidence>
<evidence type="ECO:0000256" key="1">
    <source>
        <dbReference type="ARBA" id="ARBA00001946"/>
    </source>
</evidence>
<evidence type="ECO:0000256" key="5">
    <source>
        <dbReference type="ARBA" id="ARBA00022777"/>
    </source>
</evidence>
<evidence type="ECO:0000256" key="9">
    <source>
        <dbReference type="ARBA" id="ARBA00048070"/>
    </source>
</evidence>
<protein>
    <submittedName>
        <fullName evidence="11">6-phosphofructokinase</fullName>
    </submittedName>
</protein>
<evidence type="ECO:0000256" key="2">
    <source>
        <dbReference type="ARBA" id="ARBA00022679"/>
    </source>
</evidence>
<evidence type="ECO:0000259" key="10">
    <source>
        <dbReference type="Pfam" id="PF00365"/>
    </source>
</evidence>
<gene>
    <name evidence="11" type="primary">pfk</name>
    <name evidence="11" type="ORF">SO694_00010456</name>
</gene>
<dbReference type="InterPro" id="IPR035966">
    <property type="entry name" value="PKF_sf"/>
</dbReference>
<dbReference type="InterPro" id="IPR000023">
    <property type="entry name" value="Phosphofructokinase_dom"/>
</dbReference>
<comment type="catalytic activity">
    <reaction evidence="9">
        <text>beta-D-fructose 6-phosphate + ATP = beta-D-fructose 1,6-bisphosphate + ADP + H(+)</text>
        <dbReference type="Rhea" id="RHEA:16109"/>
        <dbReference type="ChEBI" id="CHEBI:15378"/>
        <dbReference type="ChEBI" id="CHEBI:30616"/>
        <dbReference type="ChEBI" id="CHEBI:32966"/>
        <dbReference type="ChEBI" id="CHEBI:57634"/>
        <dbReference type="ChEBI" id="CHEBI:456216"/>
        <dbReference type="EC" id="2.7.1.11"/>
    </reaction>
</comment>
<dbReference type="InterPro" id="IPR022953">
    <property type="entry name" value="ATP_PFK"/>
</dbReference>
<dbReference type="PIRSF" id="PIRSF000534">
    <property type="entry name" value="PPi_PFK_TP0108"/>
    <property type="match status" value="1"/>
</dbReference>
<dbReference type="PANTHER" id="PTHR45770">
    <property type="entry name" value="ATP-DEPENDENT 6-PHOSPHOFRUCTOKINASE 1"/>
    <property type="match status" value="1"/>
</dbReference>
<dbReference type="EMBL" id="JBBJCI010000023">
    <property type="protein sequence ID" value="KAK7254670.1"/>
    <property type="molecule type" value="Genomic_DNA"/>
</dbReference>
<name>A0ABR1GFA0_AURAN</name>
<dbReference type="SUPFAM" id="SSF53784">
    <property type="entry name" value="Phosphofructokinase"/>
    <property type="match status" value="1"/>
</dbReference>
<comment type="cofactor">
    <cofactor evidence="1">
        <name>Mg(2+)</name>
        <dbReference type="ChEBI" id="CHEBI:18420"/>
    </cofactor>
</comment>
<dbReference type="PROSITE" id="PS51257">
    <property type="entry name" value="PROKAR_LIPOPROTEIN"/>
    <property type="match status" value="1"/>
</dbReference>
<dbReference type="Pfam" id="PF00365">
    <property type="entry name" value="PFK"/>
    <property type="match status" value="1"/>
</dbReference>
<evidence type="ECO:0000313" key="12">
    <source>
        <dbReference type="Proteomes" id="UP001363151"/>
    </source>
</evidence>
<feature type="domain" description="Phosphofructokinase" evidence="10">
    <location>
        <begin position="111"/>
        <end position="416"/>
    </location>
</feature>
<keyword evidence="12" id="KW-1185">Reference proteome</keyword>
<accession>A0ABR1GFA0</accession>
<keyword evidence="3" id="KW-0479">Metal-binding</keyword>
<evidence type="ECO:0000313" key="11">
    <source>
        <dbReference type="EMBL" id="KAK7254670.1"/>
    </source>
</evidence>
<evidence type="ECO:0000256" key="3">
    <source>
        <dbReference type="ARBA" id="ARBA00022723"/>
    </source>
</evidence>
<sequence>MAARMILARCARRVPYGAAAVVSTSCALADEGPTFSVEKVDLKRVTHLQTLGFRSKGGSNAKSFGYAKFISDDDCVLGDVLLKAHAGPREVTGYMRAGPRSELHFDPKETRAAIVTCGGLCPGLNSIVKNLVTILEGHYGIQKIYGVSGGYRGFTSVGWDAPVELSSDYCERIHHDGGTVLGTSRGGFDAEKIVEWLKAKHVSQLFVVGGDGTHRGAYKLAELCVARGLNVSVAGIPKTIDNDIGIIDRSFGFMTAVSEATRAIAAARTEAECNMPNGIGVVKLMGRSAGFLAAYATLASQDVDLCLVPEVPIVMEGPQGVLPHLERVIDRKGHAVVVVAEGAGEELLGASAEVDAGGNKKLPAIGEWLVAEIKKHFKASGKEATLKYIDPSYMVRCVAADAGDSYLCMLLAHAAAHGSMAGYTGFTVGLVNNRTVMIPIPELARTSPRSMNATGRTWERVLSITSQPGIALARKKTKAGSPVDEAP</sequence>
<keyword evidence="6" id="KW-0067">ATP-binding</keyword>
<dbReference type="PRINTS" id="PR00476">
    <property type="entry name" value="PHFRCTKINASE"/>
</dbReference>
<comment type="caution">
    <text evidence="11">The sequence shown here is derived from an EMBL/GenBank/DDBJ whole genome shotgun (WGS) entry which is preliminary data.</text>
</comment>
<dbReference type="Gene3D" id="3.40.50.450">
    <property type="match status" value="1"/>
</dbReference>
<evidence type="ECO:0000256" key="7">
    <source>
        <dbReference type="ARBA" id="ARBA00022842"/>
    </source>
</evidence>
<organism evidence="11 12">
    <name type="scientific">Aureococcus anophagefferens</name>
    <name type="common">Harmful bloom alga</name>
    <dbReference type="NCBI Taxonomy" id="44056"/>
    <lineage>
        <taxon>Eukaryota</taxon>
        <taxon>Sar</taxon>
        <taxon>Stramenopiles</taxon>
        <taxon>Ochrophyta</taxon>
        <taxon>Pelagophyceae</taxon>
        <taxon>Pelagomonadales</taxon>
        <taxon>Pelagomonadaceae</taxon>
        <taxon>Aureococcus</taxon>
    </lineage>
</organism>
<dbReference type="InterPro" id="IPR012004">
    <property type="entry name" value="PyroP-dep_PFK_TP0108"/>
</dbReference>
<dbReference type="NCBIfam" id="NF005301">
    <property type="entry name" value="PRK06830.1"/>
    <property type="match status" value="1"/>
</dbReference>
<keyword evidence="2" id="KW-0808">Transferase</keyword>
<keyword evidence="8" id="KW-0324">Glycolysis</keyword>
<reference evidence="11 12" key="1">
    <citation type="submission" date="2024-03" db="EMBL/GenBank/DDBJ databases">
        <title>Aureococcus anophagefferens CCMP1851 and Kratosvirus quantuckense: Draft genome of a second virus-susceptible host strain in the model system.</title>
        <authorList>
            <person name="Chase E."/>
            <person name="Truchon A.R."/>
            <person name="Schepens W."/>
            <person name="Wilhelm S.W."/>
        </authorList>
    </citation>
    <scope>NUCLEOTIDE SEQUENCE [LARGE SCALE GENOMIC DNA]</scope>
    <source>
        <strain evidence="11 12">CCMP1851</strain>
    </source>
</reference>
<proteinExistence type="predicted"/>
<evidence type="ECO:0000256" key="8">
    <source>
        <dbReference type="ARBA" id="ARBA00023152"/>
    </source>
</evidence>
<dbReference type="Proteomes" id="UP001363151">
    <property type="component" value="Unassembled WGS sequence"/>
</dbReference>
<keyword evidence="7" id="KW-0460">Magnesium</keyword>
<keyword evidence="5" id="KW-0418">Kinase</keyword>
<keyword evidence="4" id="KW-0547">Nucleotide-binding</keyword>
<evidence type="ECO:0000256" key="4">
    <source>
        <dbReference type="ARBA" id="ARBA00022741"/>
    </source>
</evidence>
<dbReference type="InterPro" id="IPR050929">
    <property type="entry name" value="PFKA"/>
</dbReference>